<organism evidence="7 8">
    <name type="scientific">Eucalyptus globulus</name>
    <name type="common">Tasmanian blue gum</name>
    <dbReference type="NCBI Taxonomy" id="34317"/>
    <lineage>
        <taxon>Eukaryota</taxon>
        <taxon>Viridiplantae</taxon>
        <taxon>Streptophyta</taxon>
        <taxon>Embryophyta</taxon>
        <taxon>Tracheophyta</taxon>
        <taxon>Spermatophyta</taxon>
        <taxon>Magnoliopsida</taxon>
        <taxon>eudicotyledons</taxon>
        <taxon>Gunneridae</taxon>
        <taxon>Pentapetalae</taxon>
        <taxon>rosids</taxon>
        <taxon>malvids</taxon>
        <taxon>Myrtales</taxon>
        <taxon>Myrtaceae</taxon>
        <taxon>Myrtoideae</taxon>
        <taxon>Eucalypteae</taxon>
        <taxon>Eucalyptus</taxon>
    </lineage>
</organism>
<keyword evidence="3" id="KW-0238">DNA-binding</keyword>
<feature type="domain" description="TF-B3" evidence="6">
    <location>
        <begin position="17"/>
        <end position="110"/>
    </location>
</feature>
<evidence type="ECO:0000313" key="7">
    <source>
        <dbReference type="EMBL" id="KAL3721682.1"/>
    </source>
</evidence>
<reference evidence="7 8" key="1">
    <citation type="submission" date="2024-11" db="EMBL/GenBank/DDBJ databases">
        <title>Chromosome-level genome assembly of Eucalyptus globulus Labill. provides insights into its genome evolution.</title>
        <authorList>
            <person name="Li X."/>
        </authorList>
    </citation>
    <scope>NUCLEOTIDE SEQUENCE [LARGE SCALE GENOMIC DNA]</scope>
    <source>
        <strain evidence="7">CL2024</strain>
        <tissue evidence="7">Fresh tender leaves</tissue>
    </source>
</reference>
<proteinExistence type="predicted"/>
<evidence type="ECO:0000313" key="8">
    <source>
        <dbReference type="Proteomes" id="UP001634007"/>
    </source>
</evidence>
<dbReference type="Pfam" id="PF02362">
    <property type="entry name" value="B3"/>
    <property type="match status" value="2"/>
</dbReference>
<dbReference type="InterPro" id="IPR003340">
    <property type="entry name" value="B3_DNA-bd"/>
</dbReference>
<keyword evidence="4" id="KW-0804">Transcription</keyword>
<dbReference type="PANTHER" id="PTHR31920">
    <property type="entry name" value="B3 DOMAIN-CONTAINING"/>
    <property type="match status" value="1"/>
</dbReference>
<dbReference type="PROSITE" id="PS50863">
    <property type="entry name" value="B3"/>
    <property type="match status" value="2"/>
</dbReference>
<gene>
    <name evidence="7" type="ORF">ACJRO7_034078</name>
</gene>
<name>A0ABD3J1Z0_EUCGL</name>
<evidence type="ECO:0000256" key="2">
    <source>
        <dbReference type="ARBA" id="ARBA00023015"/>
    </source>
</evidence>
<dbReference type="CDD" id="cd10017">
    <property type="entry name" value="B3_DNA"/>
    <property type="match status" value="2"/>
</dbReference>
<evidence type="ECO:0000256" key="3">
    <source>
        <dbReference type="ARBA" id="ARBA00023125"/>
    </source>
</evidence>
<evidence type="ECO:0000256" key="4">
    <source>
        <dbReference type="ARBA" id="ARBA00023163"/>
    </source>
</evidence>
<feature type="domain" description="TF-B3" evidence="6">
    <location>
        <begin position="204"/>
        <end position="301"/>
    </location>
</feature>
<dbReference type="InterPro" id="IPR015300">
    <property type="entry name" value="DNA-bd_pseudobarrel_sf"/>
</dbReference>
<dbReference type="AlphaFoldDB" id="A0ABD3J1Z0"/>
<dbReference type="InterPro" id="IPR050655">
    <property type="entry name" value="Plant_B3_domain"/>
</dbReference>
<comment type="subcellular location">
    <subcellularLocation>
        <location evidence="1">Nucleus</location>
    </subcellularLocation>
</comment>
<evidence type="ECO:0000256" key="1">
    <source>
        <dbReference type="ARBA" id="ARBA00004123"/>
    </source>
</evidence>
<evidence type="ECO:0000256" key="5">
    <source>
        <dbReference type="ARBA" id="ARBA00023242"/>
    </source>
</evidence>
<dbReference type="SUPFAM" id="SSF101936">
    <property type="entry name" value="DNA-binding pseudobarrel domain"/>
    <property type="match status" value="2"/>
</dbReference>
<accession>A0ABD3J1Z0</accession>
<dbReference type="GO" id="GO:0003677">
    <property type="term" value="F:DNA binding"/>
    <property type="evidence" value="ECO:0007669"/>
    <property type="project" value="UniProtKB-KW"/>
</dbReference>
<dbReference type="Proteomes" id="UP001634007">
    <property type="component" value="Unassembled WGS sequence"/>
</dbReference>
<keyword evidence="5" id="KW-0539">Nucleus</keyword>
<keyword evidence="2" id="KW-0805">Transcription regulation</keyword>
<dbReference type="PANTHER" id="PTHR31920:SF108">
    <property type="entry name" value="B3 DOMAIN-CONTAINING TRANSCRIPTION FACTOR VRN1-LIKE"/>
    <property type="match status" value="1"/>
</dbReference>
<evidence type="ECO:0000259" key="6">
    <source>
        <dbReference type="PROSITE" id="PS50863"/>
    </source>
</evidence>
<sequence>MTSARRKGFEPPKSPHFFKIMLSSDALPDGKPGMPKKFLQKHGNDLSSLVFLKVPNGEIWPVQLERSDGRVLLGKGWLKFIDYYSIVPGQLILFRYERNSIFQVVIFDTSSLEIEYPAICPKSKAEYEFPLPKKEETDDISVKISEECWPSRITSEKAKWASGEVSSGVTRNSERRASSVVYRSKGLSPPALKMARKFRSVYPTFVIEMSPSCLRYCSVNVPARFMRSHISKSPQFVTLKYMNRSWSVKLFKHSERYGSGRFSGGWLMFARETFLRRGDACVFELVEKNRVVFEVSIFRRSDYT</sequence>
<dbReference type="SMART" id="SM01019">
    <property type="entry name" value="B3"/>
    <property type="match status" value="2"/>
</dbReference>
<dbReference type="Gene3D" id="2.40.330.10">
    <property type="entry name" value="DNA-binding pseudobarrel domain"/>
    <property type="match status" value="2"/>
</dbReference>
<protein>
    <recommendedName>
        <fullName evidence="6">TF-B3 domain-containing protein</fullName>
    </recommendedName>
</protein>
<dbReference type="EMBL" id="JBJKBG010000009">
    <property type="protein sequence ID" value="KAL3721682.1"/>
    <property type="molecule type" value="Genomic_DNA"/>
</dbReference>
<dbReference type="GO" id="GO:0005634">
    <property type="term" value="C:nucleus"/>
    <property type="evidence" value="ECO:0007669"/>
    <property type="project" value="UniProtKB-SubCell"/>
</dbReference>
<comment type="caution">
    <text evidence="7">The sequence shown here is derived from an EMBL/GenBank/DDBJ whole genome shotgun (WGS) entry which is preliminary data.</text>
</comment>
<keyword evidence="8" id="KW-1185">Reference proteome</keyword>